<dbReference type="GO" id="GO:0050256">
    <property type="term" value="F:ribitol-5-phosphate 2-dehydrogenase [NAD(P)+] activity"/>
    <property type="evidence" value="ECO:0007669"/>
    <property type="project" value="UniProtKB-EC"/>
</dbReference>
<keyword evidence="4" id="KW-0862">Zinc</keyword>
<comment type="caution">
    <text evidence="8">The sequence shown here is derived from an EMBL/GenBank/DDBJ whole genome shotgun (WGS) entry which is preliminary data.</text>
</comment>
<dbReference type="EMBL" id="JAUSWN010000008">
    <property type="protein sequence ID" value="MDQ0479478.1"/>
    <property type="molecule type" value="Genomic_DNA"/>
</dbReference>
<gene>
    <name evidence="8" type="ORF">QOZ93_001219</name>
</gene>
<accession>A0ABU0JQV6</accession>
<dbReference type="PANTHER" id="PTHR43350:SF19">
    <property type="entry name" value="D-GULOSIDE 3-DEHYDROGENASE"/>
    <property type="match status" value="1"/>
</dbReference>
<dbReference type="PANTHER" id="PTHR43350">
    <property type="entry name" value="NAD-DEPENDENT ALCOHOL DEHYDROGENASE"/>
    <property type="match status" value="1"/>
</dbReference>
<feature type="domain" description="Alcohol dehydrogenase-like N-terminal" evidence="7">
    <location>
        <begin position="25"/>
        <end position="159"/>
    </location>
</feature>
<evidence type="ECO:0000256" key="4">
    <source>
        <dbReference type="ARBA" id="ARBA00022833"/>
    </source>
</evidence>
<reference evidence="8 9" key="1">
    <citation type="submission" date="2023-07" db="EMBL/GenBank/DDBJ databases">
        <title>Genomic Encyclopedia of Type Strains, Phase IV (KMG-IV): sequencing the most valuable type-strain genomes for metagenomic binning, comparative biology and taxonomic classification.</title>
        <authorList>
            <person name="Goeker M."/>
        </authorList>
    </citation>
    <scope>NUCLEOTIDE SEQUENCE [LARGE SCALE GENOMIC DNA]</scope>
    <source>
        <strain evidence="8 9">DSM 1400</strain>
    </source>
</reference>
<dbReference type="EC" id="1.1.1.137" evidence="8"/>
<dbReference type="Gene3D" id="3.40.50.720">
    <property type="entry name" value="NAD(P)-binding Rossmann-like Domain"/>
    <property type="match status" value="1"/>
</dbReference>
<evidence type="ECO:0000313" key="8">
    <source>
        <dbReference type="EMBL" id="MDQ0479478.1"/>
    </source>
</evidence>
<comment type="similarity">
    <text evidence="2">Belongs to the zinc-containing alcohol dehydrogenase family.</text>
</comment>
<sequence>MFSKGFKIVSPKTFEIYYESVELKENHALVKINMGAVCKADLRYFLGKRDKRILGLKYPMRLIHEAVGEIIKDPTNIFKEGQKVVLVPNITECSYLNKQQCKYLKGKSICNIEGNIDKCEFRNSIGENYCPKAKFASSNTDGFSCEYMSFPVSNLVPVDETIEEIQSVFAELTSVGMSAIRRCKDMNCNIDNKVIAVWGDGIVGYILTCILKVMAKDSKIITVGKNEDKLAQFPSDETYEINEPSLKDLKVDLAFECVGGMGSKDAINQIIDVIKIGGRIVLTGVAEDNVAINTRKILEKGLVLTGTTRSSIDDFKRSVRLMEETDYNKYLGQLVNDIRVIENITDYYDVFEIEAENKSLGKTLMKFNF</sequence>
<evidence type="ECO:0000256" key="1">
    <source>
        <dbReference type="ARBA" id="ARBA00001947"/>
    </source>
</evidence>
<evidence type="ECO:0000259" key="7">
    <source>
        <dbReference type="Pfam" id="PF08240"/>
    </source>
</evidence>
<keyword evidence="5 8" id="KW-0560">Oxidoreductase</keyword>
<dbReference type="SUPFAM" id="SSF51735">
    <property type="entry name" value="NAD(P)-binding Rossmann-fold domains"/>
    <property type="match status" value="1"/>
</dbReference>
<evidence type="ECO:0000256" key="3">
    <source>
        <dbReference type="ARBA" id="ARBA00022723"/>
    </source>
</evidence>
<evidence type="ECO:0000313" key="9">
    <source>
        <dbReference type="Proteomes" id="UP001224418"/>
    </source>
</evidence>
<proteinExistence type="inferred from homology"/>
<evidence type="ECO:0000259" key="6">
    <source>
        <dbReference type="Pfam" id="PF00107"/>
    </source>
</evidence>
<keyword evidence="9" id="KW-1185">Reference proteome</keyword>
<keyword evidence="3" id="KW-0479">Metal-binding</keyword>
<organism evidence="8 9">
    <name type="scientific">Hathewaya limosa</name>
    <name type="common">Clostridium limosum</name>
    <dbReference type="NCBI Taxonomy" id="1536"/>
    <lineage>
        <taxon>Bacteria</taxon>
        <taxon>Bacillati</taxon>
        <taxon>Bacillota</taxon>
        <taxon>Clostridia</taxon>
        <taxon>Eubacteriales</taxon>
        <taxon>Clostridiaceae</taxon>
        <taxon>Hathewaya</taxon>
    </lineage>
</organism>
<dbReference type="InterPro" id="IPR013154">
    <property type="entry name" value="ADH-like_N"/>
</dbReference>
<dbReference type="Proteomes" id="UP001224418">
    <property type="component" value="Unassembled WGS sequence"/>
</dbReference>
<dbReference type="SUPFAM" id="SSF50129">
    <property type="entry name" value="GroES-like"/>
    <property type="match status" value="1"/>
</dbReference>
<evidence type="ECO:0000256" key="2">
    <source>
        <dbReference type="ARBA" id="ARBA00008072"/>
    </source>
</evidence>
<feature type="domain" description="Alcohol dehydrogenase-like C-terminal" evidence="6">
    <location>
        <begin position="248"/>
        <end position="323"/>
    </location>
</feature>
<dbReference type="RefSeq" id="WP_307355513.1">
    <property type="nucleotide sequence ID" value="NZ_BAAACJ010000017.1"/>
</dbReference>
<comment type="cofactor">
    <cofactor evidence="1">
        <name>Zn(2+)</name>
        <dbReference type="ChEBI" id="CHEBI:29105"/>
    </cofactor>
</comment>
<dbReference type="Gene3D" id="3.90.180.10">
    <property type="entry name" value="Medium-chain alcohol dehydrogenases, catalytic domain"/>
    <property type="match status" value="1"/>
</dbReference>
<dbReference type="Pfam" id="PF08240">
    <property type="entry name" value="ADH_N"/>
    <property type="match status" value="1"/>
</dbReference>
<name>A0ABU0JQV6_HATLI</name>
<dbReference type="InterPro" id="IPR036291">
    <property type="entry name" value="NAD(P)-bd_dom_sf"/>
</dbReference>
<dbReference type="InterPro" id="IPR013149">
    <property type="entry name" value="ADH-like_C"/>
</dbReference>
<protein>
    <submittedName>
        <fullName evidence="8">Ribitol-5-phosphate 2-dehydrogenase</fullName>
        <ecNumber evidence="8">1.1.1.137</ecNumber>
    </submittedName>
</protein>
<dbReference type="InterPro" id="IPR011032">
    <property type="entry name" value="GroES-like_sf"/>
</dbReference>
<evidence type="ECO:0000256" key="5">
    <source>
        <dbReference type="ARBA" id="ARBA00023002"/>
    </source>
</evidence>
<dbReference type="Pfam" id="PF00107">
    <property type="entry name" value="ADH_zinc_N"/>
    <property type="match status" value="1"/>
</dbReference>